<dbReference type="RefSeq" id="WP_078831360.1">
    <property type="nucleotide sequence ID" value="NZ_FUWH01000005.1"/>
</dbReference>
<protein>
    <submittedName>
        <fullName evidence="3">Bacteroides conjugative transposon TraM protein</fullName>
    </submittedName>
</protein>
<name>A0A1T4NXD7_9BACT</name>
<organism evidence="3 4">
    <name type="scientific">Sediminibacterium ginsengisoli</name>
    <dbReference type="NCBI Taxonomy" id="413434"/>
    <lineage>
        <taxon>Bacteria</taxon>
        <taxon>Pseudomonadati</taxon>
        <taxon>Bacteroidota</taxon>
        <taxon>Chitinophagia</taxon>
        <taxon>Chitinophagales</taxon>
        <taxon>Chitinophagaceae</taxon>
        <taxon>Sediminibacterium</taxon>
    </lineage>
</organism>
<gene>
    <name evidence="3" type="ORF">SAMN04488132_10529</name>
</gene>
<sequence length="366" mass="39872">MKIGLGKDKVRFGAFLAVISLIFIGVLWLIFSASISDDGKRENNAKGLNMLLPQPNLTGDSANDKMSFYATAFADSIKRSEAIRNDPNRQDTIGRDFTLPMLKNEKDPLEVKVNLIRRKISAIDEETPIDPVVLPKQKVVQSFPDPEIEAINEALDKIMAIQHPGEEPVKEGISEKVYRVVTANQTDETYFGRKKTGEGKILFHDDAEKKEDGGLVAVIPIRQELFSGATVKLELVTGITINGIYIPAGTPIYGIGNIDGERLHIHIPSVRYAEYILPVSISVFDMDGLEGVFVPGSVMRDVVKASADNAVQSTSLGGAGLTLQTQVAAAGIGAAKSLFSKKVRQVRVIIGAGYKVLLRDNKEKRG</sequence>
<dbReference type="EMBL" id="FUWH01000005">
    <property type="protein sequence ID" value="SJZ83696.1"/>
    <property type="molecule type" value="Genomic_DNA"/>
</dbReference>
<evidence type="ECO:0000313" key="4">
    <source>
        <dbReference type="Proteomes" id="UP000190888"/>
    </source>
</evidence>
<proteinExistence type="predicted"/>
<feature type="transmembrane region" description="Helical" evidence="1">
    <location>
        <begin position="12"/>
        <end position="31"/>
    </location>
</feature>
<evidence type="ECO:0000259" key="2">
    <source>
        <dbReference type="Pfam" id="PF12508"/>
    </source>
</evidence>
<dbReference type="STRING" id="413434.SAMN04488132_10529"/>
<keyword evidence="1" id="KW-0472">Membrane</keyword>
<evidence type="ECO:0000313" key="3">
    <source>
        <dbReference type="EMBL" id="SJZ83696.1"/>
    </source>
</evidence>
<feature type="domain" description="Conjugative transposon TraM C-terminal" evidence="2">
    <location>
        <begin position="217"/>
        <end position="359"/>
    </location>
</feature>
<dbReference type="OrthoDB" id="1453786at2"/>
<dbReference type="AlphaFoldDB" id="A0A1T4NXD7"/>
<keyword evidence="1" id="KW-1133">Transmembrane helix</keyword>
<dbReference type="InterPro" id="IPR055407">
    <property type="entry name" value="TraM_C"/>
</dbReference>
<keyword evidence="1" id="KW-0812">Transmembrane</keyword>
<dbReference type="Proteomes" id="UP000190888">
    <property type="component" value="Unassembled WGS sequence"/>
</dbReference>
<dbReference type="Pfam" id="PF12508">
    <property type="entry name" value="Transposon_TraM"/>
    <property type="match status" value="1"/>
</dbReference>
<accession>A0A1T4NXD7</accession>
<keyword evidence="4" id="KW-1185">Reference proteome</keyword>
<evidence type="ECO:0000256" key="1">
    <source>
        <dbReference type="SAM" id="Phobius"/>
    </source>
</evidence>
<reference evidence="3 4" key="1">
    <citation type="submission" date="2017-02" db="EMBL/GenBank/DDBJ databases">
        <authorList>
            <person name="Peterson S.W."/>
        </authorList>
    </citation>
    <scope>NUCLEOTIDE SEQUENCE [LARGE SCALE GENOMIC DNA]</scope>
    <source>
        <strain evidence="3 4">DSM 22335</strain>
    </source>
</reference>